<comment type="caution">
    <text evidence="11">The sequence shown here is derived from an EMBL/GenBank/DDBJ whole genome shotgun (WGS) entry which is preliminary data.</text>
</comment>
<dbReference type="GO" id="GO:0005634">
    <property type="term" value="C:nucleus"/>
    <property type="evidence" value="ECO:0007669"/>
    <property type="project" value="UniProtKB-SubCell"/>
</dbReference>
<dbReference type="STRING" id="1263082.A0A068RXW2"/>
<comment type="similarity">
    <text evidence="2">Belongs to the ZC3H14 family.</text>
</comment>
<evidence type="ECO:0000259" key="10">
    <source>
        <dbReference type="PROSITE" id="PS50103"/>
    </source>
</evidence>
<feature type="domain" description="C3H1-type" evidence="10">
    <location>
        <begin position="248"/>
        <end position="273"/>
    </location>
</feature>
<feature type="region of interest" description="Disordered" evidence="9">
    <location>
        <begin position="295"/>
        <end position="316"/>
    </location>
</feature>
<comment type="subcellular location">
    <subcellularLocation>
        <location evidence="1">Nucleus</location>
    </subcellularLocation>
</comment>
<keyword evidence="12" id="KW-1185">Reference proteome</keyword>
<gene>
    <name evidence="11" type="ORF">LCOR_05784.1</name>
</gene>
<feature type="region of interest" description="Disordered" evidence="9">
    <location>
        <begin position="342"/>
        <end position="372"/>
    </location>
</feature>
<accession>A0A068RXW2</accession>
<evidence type="ECO:0000256" key="9">
    <source>
        <dbReference type="SAM" id="MobiDB-lite"/>
    </source>
</evidence>
<dbReference type="GO" id="GO:0043488">
    <property type="term" value="P:regulation of mRNA stability"/>
    <property type="evidence" value="ECO:0007669"/>
    <property type="project" value="InterPro"/>
</dbReference>
<name>A0A068RXW2_9FUNG</name>
<reference evidence="11" key="1">
    <citation type="submission" date="2013-08" db="EMBL/GenBank/DDBJ databases">
        <title>Gene expansion shapes genome architecture in the human pathogen Lichtheimia corymbifera: an evolutionary genomics analysis in the ancient terrestrial Mucorales (Mucoromycotina).</title>
        <authorList>
            <person name="Schwartze V.U."/>
            <person name="Winter S."/>
            <person name="Shelest E."/>
            <person name="Marcet-Houben M."/>
            <person name="Horn F."/>
            <person name="Wehner S."/>
            <person name="Hoffmann K."/>
            <person name="Riege K."/>
            <person name="Sammeth M."/>
            <person name="Nowrousian M."/>
            <person name="Valiante V."/>
            <person name="Linde J."/>
            <person name="Jacobsen I.D."/>
            <person name="Marz M."/>
            <person name="Brakhage A.A."/>
            <person name="Gabaldon T."/>
            <person name="Bocker S."/>
            <person name="Voigt K."/>
        </authorList>
    </citation>
    <scope>NUCLEOTIDE SEQUENCE [LARGE SCALE GENOMIC DNA]</scope>
    <source>
        <strain evidence="11">FSU 9682</strain>
    </source>
</reference>
<keyword evidence="3 8" id="KW-0479">Metal-binding</keyword>
<feature type="compositionally biased region" description="Basic and acidic residues" evidence="9">
    <location>
        <begin position="171"/>
        <end position="200"/>
    </location>
</feature>
<evidence type="ECO:0000256" key="8">
    <source>
        <dbReference type="PROSITE-ProRule" id="PRU00723"/>
    </source>
</evidence>
<evidence type="ECO:0000256" key="6">
    <source>
        <dbReference type="ARBA" id="ARBA00022833"/>
    </source>
</evidence>
<feature type="compositionally biased region" description="Polar residues" evidence="9">
    <location>
        <begin position="464"/>
        <end position="485"/>
    </location>
</feature>
<evidence type="ECO:0000256" key="7">
    <source>
        <dbReference type="ARBA" id="ARBA00023242"/>
    </source>
</evidence>
<keyword evidence="6 8" id="KW-0862">Zinc</keyword>
<evidence type="ECO:0000313" key="12">
    <source>
        <dbReference type="Proteomes" id="UP000027586"/>
    </source>
</evidence>
<dbReference type="GO" id="GO:0008143">
    <property type="term" value="F:poly(A) binding"/>
    <property type="evidence" value="ECO:0007669"/>
    <property type="project" value="InterPro"/>
</dbReference>
<evidence type="ECO:0000256" key="1">
    <source>
        <dbReference type="ARBA" id="ARBA00004123"/>
    </source>
</evidence>
<dbReference type="InterPro" id="IPR000571">
    <property type="entry name" value="Znf_CCCH"/>
</dbReference>
<feature type="region of interest" description="Disordered" evidence="9">
    <location>
        <begin position="461"/>
        <end position="485"/>
    </location>
</feature>
<keyword evidence="7" id="KW-0539">Nucleus</keyword>
<protein>
    <recommendedName>
        <fullName evidence="10">C3H1-type domain-containing protein</fullName>
    </recommendedName>
</protein>
<dbReference type="PROSITE" id="PS50103">
    <property type="entry name" value="ZF_C3H1"/>
    <property type="match status" value="1"/>
</dbReference>
<keyword evidence="5 8" id="KW-0863">Zinc-finger</keyword>
<dbReference type="GO" id="GO:0005737">
    <property type="term" value="C:cytoplasm"/>
    <property type="evidence" value="ECO:0007669"/>
    <property type="project" value="TreeGrafter"/>
</dbReference>
<feature type="region of interest" description="Disordered" evidence="9">
    <location>
        <begin position="132"/>
        <end position="232"/>
    </location>
</feature>
<dbReference type="OrthoDB" id="438553at2759"/>
<organism evidence="11 12">
    <name type="scientific">Lichtheimia corymbifera JMRC:FSU:9682</name>
    <dbReference type="NCBI Taxonomy" id="1263082"/>
    <lineage>
        <taxon>Eukaryota</taxon>
        <taxon>Fungi</taxon>
        <taxon>Fungi incertae sedis</taxon>
        <taxon>Mucoromycota</taxon>
        <taxon>Mucoromycotina</taxon>
        <taxon>Mucoromycetes</taxon>
        <taxon>Mucorales</taxon>
        <taxon>Lichtheimiaceae</taxon>
        <taxon>Lichtheimia</taxon>
    </lineage>
</organism>
<dbReference type="Gene3D" id="4.10.1000.40">
    <property type="match status" value="1"/>
</dbReference>
<dbReference type="EMBL" id="CBTN010000023">
    <property type="protein sequence ID" value="CDH54550.1"/>
    <property type="molecule type" value="Genomic_DNA"/>
</dbReference>
<dbReference type="PANTHER" id="PTHR14738">
    <property type="entry name" value="ZINC FINGER CCCH DOMAIN-CONTAINING PROTEIN 14"/>
    <property type="match status" value="1"/>
</dbReference>
<dbReference type="SMART" id="SM00356">
    <property type="entry name" value="ZnF_C3H1"/>
    <property type="match status" value="4"/>
</dbReference>
<feature type="compositionally biased region" description="Low complexity" evidence="9">
    <location>
        <begin position="343"/>
        <end position="369"/>
    </location>
</feature>
<keyword evidence="4" id="KW-0677">Repeat</keyword>
<sequence length="485" mass="54033">MDRVIAEKDADVTSLIGRRKLWRCRSLLSTHTFSTPCRSKIGRHSQSNQLTIDPHNDTDYTLSEYITNLLQTGNQIDQINQELQQLVGSDYGNWNEWIALMVMVVIDRDELFIDVNLTAWMFSRIEEMQNPTPVKSAAPAPAAPQQQTSSPKPNRIFAQAIGGLNGGSSSSRRDQRDRSRSRSPEPRERRPRQRTPERARASSPSSSSSSFTILSRLGRSNDRQVSVASSDARPSVFDRLGAAKPSSTQTANRCKYWPACNQGEQCPYFHPKTICPDFPNCPKDASECMFIHPEVSPSQQQQQRGGPHPSASSIMTPPAKKPFPCRYFPYCTNPVCPFIHPDPSSMPMTPQQSSQPQQQQQQQQSSTPTKVPIPCKNGENCKRPGCHFLHPGEENPLADVLCKYDGACTRPNCFYKHTVPPMSHSGGNKSLILNKKNDMSQRQFSVQDDQVERMVVGESADLIKNNNGQAETATTTTSNGEPNAD</sequence>
<dbReference type="PANTHER" id="PTHR14738:SF29">
    <property type="entry name" value="ZINC FINGER CCCH DOMAIN-CONTAINING PROTEIN 14"/>
    <property type="match status" value="1"/>
</dbReference>
<evidence type="ECO:0000313" key="11">
    <source>
        <dbReference type="EMBL" id="CDH54550.1"/>
    </source>
</evidence>
<evidence type="ECO:0000256" key="2">
    <source>
        <dbReference type="ARBA" id="ARBA00008423"/>
    </source>
</evidence>
<dbReference type="AlphaFoldDB" id="A0A068RXW2"/>
<dbReference type="InterPro" id="IPR040366">
    <property type="entry name" value="Nab2/ZC3H14"/>
</dbReference>
<dbReference type="Proteomes" id="UP000027586">
    <property type="component" value="Unassembled WGS sequence"/>
</dbReference>
<dbReference type="GO" id="GO:0008270">
    <property type="term" value="F:zinc ion binding"/>
    <property type="evidence" value="ECO:0007669"/>
    <property type="project" value="UniProtKB-KW"/>
</dbReference>
<feature type="zinc finger region" description="C3H1-type" evidence="8">
    <location>
        <begin position="248"/>
        <end position="273"/>
    </location>
</feature>
<evidence type="ECO:0000256" key="5">
    <source>
        <dbReference type="ARBA" id="ARBA00022771"/>
    </source>
</evidence>
<evidence type="ECO:0000256" key="3">
    <source>
        <dbReference type="ARBA" id="ARBA00022723"/>
    </source>
</evidence>
<proteinExistence type="inferred from homology"/>
<dbReference type="Gene3D" id="4.10.1000.30">
    <property type="match status" value="1"/>
</dbReference>
<dbReference type="VEuPathDB" id="FungiDB:LCOR_05784.1"/>
<dbReference type="Pfam" id="PF14608">
    <property type="entry name" value="zf-CCCH_2"/>
    <property type="match status" value="5"/>
</dbReference>
<feature type="compositionally biased region" description="Low complexity" evidence="9">
    <location>
        <begin position="132"/>
        <end position="153"/>
    </location>
</feature>
<evidence type="ECO:0000256" key="4">
    <source>
        <dbReference type="ARBA" id="ARBA00022737"/>
    </source>
</evidence>